<dbReference type="Proteomes" id="UP000831786">
    <property type="component" value="Chromosome"/>
</dbReference>
<feature type="domain" description="GGDEF" evidence="3">
    <location>
        <begin position="570"/>
        <end position="687"/>
    </location>
</feature>
<feature type="transmembrane region" description="Helical" evidence="2">
    <location>
        <begin position="69"/>
        <end position="88"/>
    </location>
</feature>
<keyword evidence="5" id="KW-1185">Reference proteome</keyword>
<dbReference type="InterPro" id="IPR043128">
    <property type="entry name" value="Rev_trsase/Diguanyl_cyclase"/>
</dbReference>
<dbReference type="InterPro" id="IPR029787">
    <property type="entry name" value="Nucleotide_cyclase"/>
</dbReference>
<protein>
    <submittedName>
        <fullName evidence="4">Diguanylate cyclase</fullName>
        <ecNumber evidence="4">2.7.7.65</ecNumber>
    </submittedName>
</protein>
<feature type="region of interest" description="Disordered" evidence="1">
    <location>
        <begin position="319"/>
        <end position="359"/>
    </location>
</feature>
<feature type="compositionally biased region" description="Low complexity" evidence="1">
    <location>
        <begin position="323"/>
        <end position="339"/>
    </location>
</feature>
<dbReference type="InterPro" id="IPR050469">
    <property type="entry name" value="Diguanylate_Cyclase"/>
</dbReference>
<dbReference type="EMBL" id="CP095045">
    <property type="protein sequence ID" value="UOQ58007.1"/>
    <property type="molecule type" value="Genomic_DNA"/>
</dbReference>
<name>A0ABY4FP00_9MICO</name>
<keyword evidence="2" id="KW-1133">Transmembrane helix</keyword>
<organism evidence="4 5">
    <name type="scientific">Leucobacter allii</name>
    <dbReference type="NCBI Taxonomy" id="2932247"/>
    <lineage>
        <taxon>Bacteria</taxon>
        <taxon>Bacillati</taxon>
        <taxon>Actinomycetota</taxon>
        <taxon>Actinomycetes</taxon>
        <taxon>Micrococcales</taxon>
        <taxon>Microbacteriaceae</taxon>
        <taxon>Leucobacter</taxon>
    </lineage>
</organism>
<dbReference type="InterPro" id="IPR000160">
    <property type="entry name" value="GGDEF_dom"/>
</dbReference>
<feature type="transmembrane region" description="Helical" evidence="2">
    <location>
        <begin position="405"/>
        <end position="427"/>
    </location>
</feature>
<feature type="compositionally biased region" description="Basic and acidic residues" evidence="1">
    <location>
        <begin position="349"/>
        <end position="359"/>
    </location>
</feature>
<dbReference type="NCBIfam" id="TIGR00254">
    <property type="entry name" value="GGDEF"/>
    <property type="match status" value="2"/>
</dbReference>
<reference evidence="4 5" key="1">
    <citation type="submission" date="2022-04" db="EMBL/GenBank/DDBJ databases">
        <title>Leucobacter sp. isolated from rhizosphere of garlic.</title>
        <authorList>
            <person name="Won M."/>
            <person name="Lee C.-M."/>
            <person name="Woen H.-Y."/>
            <person name="Kwon S.-W."/>
        </authorList>
    </citation>
    <scope>NUCLEOTIDE SEQUENCE [LARGE SCALE GENOMIC DNA]</scope>
    <source>
        <strain evidence="4 5">H21R-40</strain>
    </source>
</reference>
<keyword evidence="4" id="KW-0808">Transferase</keyword>
<evidence type="ECO:0000313" key="4">
    <source>
        <dbReference type="EMBL" id="UOQ58007.1"/>
    </source>
</evidence>
<evidence type="ECO:0000259" key="3">
    <source>
        <dbReference type="PROSITE" id="PS50887"/>
    </source>
</evidence>
<dbReference type="EC" id="2.7.7.65" evidence="4"/>
<evidence type="ECO:0000256" key="2">
    <source>
        <dbReference type="SAM" id="Phobius"/>
    </source>
</evidence>
<keyword evidence="2" id="KW-0812">Transmembrane</keyword>
<keyword evidence="2" id="KW-0472">Membrane</keyword>
<dbReference type="CDD" id="cd01949">
    <property type="entry name" value="GGDEF"/>
    <property type="match status" value="2"/>
</dbReference>
<dbReference type="SUPFAM" id="SSF55073">
    <property type="entry name" value="Nucleotide cyclase"/>
    <property type="match status" value="2"/>
</dbReference>
<feature type="transmembrane region" description="Helical" evidence="2">
    <location>
        <begin position="120"/>
        <end position="139"/>
    </location>
</feature>
<dbReference type="Pfam" id="PF00990">
    <property type="entry name" value="GGDEF"/>
    <property type="match status" value="2"/>
</dbReference>
<keyword evidence="4" id="KW-0548">Nucleotidyltransferase</keyword>
<feature type="transmembrane region" description="Helical" evidence="2">
    <location>
        <begin position="145"/>
        <end position="168"/>
    </location>
</feature>
<feature type="transmembrane region" description="Helical" evidence="2">
    <location>
        <begin position="94"/>
        <end position="113"/>
    </location>
</feature>
<evidence type="ECO:0000313" key="5">
    <source>
        <dbReference type="Proteomes" id="UP000831786"/>
    </source>
</evidence>
<feature type="transmembrane region" description="Helical" evidence="2">
    <location>
        <begin position="434"/>
        <end position="451"/>
    </location>
</feature>
<dbReference type="PANTHER" id="PTHR45138">
    <property type="entry name" value="REGULATORY COMPONENTS OF SENSORY TRANSDUCTION SYSTEM"/>
    <property type="match status" value="1"/>
</dbReference>
<dbReference type="Gene3D" id="3.30.70.270">
    <property type="match status" value="2"/>
</dbReference>
<gene>
    <name evidence="4" type="ORF">MUN78_03965</name>
</gene>
<dbReference type="PROSITE" id="PS50887">
    <property type="entry name" value="GGDEF"/>
    <property type="match status" value="2"/>
</dbReference>
<feature type="transmembrane region" description="Helical" evidence="2">
    <location>
        <begin position="43"/>
        <end position="62"/>
    </location>
</feature>
<dbReference type="SMART" id="SM00267">
    <property type="entry name" value="GGDEF"/>
    <property type="match status" value="2"/>
</dbReference>
<feature type="transmembrane region" description="Helical" evidence="2">
    <location>
        <begin position="379"/>
        <end position="399"/>
    </location>
</feature>
<feature type="transmembrane region" description="Helical" evidence="2">
    <location>
        <begin position="512"/>
        <end position="532"/>
    </location>
</feature>
<dbReference type="RefSeq" id="WP_244728920.1">
    <property type="nucleotide sequence ID" value="NZ_CP095045.1"/>
</dbReference>
<evidence type="ECO:0000256" key="1">
    <source>
        <dbReference type="SAM" id="MobiDB-lite"/>
    </source>
</evidence>
<feature type="transmembrane region" description="Helical" evidence="2">
    <location>
        <begin position="16"/>
        <end position="37"/>
    </location>
</feature>
<dbReference type="GO" id="GO:0052621">
    <property type="term" value="F:diguanylate cyclase activity"/>
    <property type="evidence" value="ECO:0007669"/>
    <property type="project" value="UniProtKB-EC"/>
</dbReference>
<accession>A0ABY4FP00</accession>
<sequence length="687" mass="73984">MRWLSNRARDQSPHSLFLIFATLLLALTVVVDLLFHTHLEHRWISWALLVFCLGCSAASFLSGRRVPRALGIVGTIVFIAAQSYYLSLAGDPQSVVASVQQLPIIAFYLGWFIAPRLAGLLIAACLLCFGIVMAMNPLLHRDGILGVPVAVHALLTLAVCYGAGLYLWRRQLRAASTDSLTGALTRSGFRERLERSLGRAGAPGSFALVAIDFDGLKALNDRDGHAAGDAALTRTVMSWSTRIRGRDVIGRLGGDEFALLLPRTSAREAAEIVARLIEQGEHAWSWGIAEPLPGDTPETILDRADRALYARKRRTRGASEVGAASDAAPTASIADPPASETAGGSARDSGPKRDAESGREGLPVLRAAAEAFLRRQSPFSLVTGTVSLVLAIVFAVDLAVGHPHFQFALVIVFMSVYALGAILPFALGSRFPRWGGFAMVLVSAAWSSFLLLNAQHLHASVNALLELPLTALYVAWFFARPVAYCYMAFTVARVSLTLVWNPDFGGGQVSGVIVIAYAILIAVFCFGGAIAVRRQVHHEELTDPLTSALNRRGLLLLSPRLRARAEREGDASAIAIIDFDDFKQLNDEGGHAAGDAALRDSAGAWAGAVGMRAPFAKNLGLVARLGGDEFAVLLRGDAEAAEAMIRRLREASPYRWSWGIAELVPGEDLDGALERADAELYRAKRRR</sequence>
<proteinExistence type="predicted"/>
<feature type="domain" description="GGDEF" evidence="3">
    <location>
        <begin position="204"/>
        <end position="326"/>
    </location>
</feature>
<dbReference type="PANTHER" id="PTHR45138:SF9">
    <property type="entry name" value="DIGUANYLATE CYCLASE DGCM-RELATED"/>
    <property type="match status" value="1"/>
</dbReference>